<feature type="transmembrane region" description="Helical" evidence="6">
    <location>
        <begin position="275"/>
        <end position="294"/>
    </location>
</feature>
<reference evidence="7" key="1">
    <citation type="thesis" date="2020" institute="ProQuest LLC" country="789 East Eisenhower Parkway, Ann Arbor, MI, USA">
        <title>Comparative Genomics and Chromosome Evolution.</title>
        <authorList>
            <person name="Mudd A.B."/>
        </authorList>
    </citation>
    <scope>NUCLEOTIDE SEQUENCE</scope>
    <source>
        <strain evidence="7">1538</strain>
        <tissue evidence="7">Blood</tissue>
    </source>
</reference>
<feature type="transmembrane region" description="Helical" evidence="6">
    <location>
        <begin position="334"/>
        <end position="356"/>
    </location>
</feature>
<feature type="transmembrane region" description="Helical" evidence="6">
    <location>
        <begin position="188"/>
        <end position="206"/>
    </location>
</feature>
<dbReference type="GO" id="GO:0005783">
    <property type="term" value="C:endoplasmic reticulum"/>
    <property type="evidence" value="ECO:0007669"/>
    <property type="project" value="TreeGrafter"/>
</dbReference>
<evidence type="ECO:0000256" key="2">
    <source>
        <dbReference type="ARBA" id="ARBA00022692"/>
    </source>
</evidence>
<dbReference type="GO" id="GO:0005794">
    <property type="term" value="C:Golgi apparatus"/>
    <property type="evidence" value="ECO:0007669"/>
    <property type="project" value="TreeGrafter"/>
</dbReference>
<evidence type="ECO:0000256" key="3">
    <source>
        <dbReference type="ARBA" id="ARBA00022989"/>
    </source>
</evidence>
<dbReference type="Proteomes" id="UP001181693">
    <property type="component" value="Unassembled WGS sequence"/>
</dbReference>
<dbReference type="CDD" id="cd10428">
    <property type="entry name" value="LFG_like"/>
    <property type="match status" value="1"/>
</dbReference>
<name>A0AAV2ZZ06_PYXAD</name>
<keyword evidence="2 6" id="KW-0812">Transmembrane</keyword>
<evidence type="ECO:0000256" key="1">
    <source>
        <dbReference type="ARBA" id="ARBA00004141"/>
    </source>
</evidence>
<accession>A0AAV2ZZ06</accession>
<dbReference type="PANTHER" id="PTHR23291:SF16">
    <property type="entry name" value="PROTEIN LIFEGUARD 1"/>
    <property type="match status" value="1"/>
</dbReference>
<dbReference type="InterPro" id="IPR006214">
    <property type="entry name" value="Bax_inhibitor_1-related"/>
</dbReference>
<organism evidence="7 8">
    <name type="scientific">Pyxicephalus adspersus</name>
    <name type="common">African bullfrog</name>
    <dbReference type="NCBI Taxonomy" id="30357"/>
    <lineage>
        <taxon>Eukaryota</taxon>
        <taxon>Metazoa</taxon>
        <taxon>Chordata</taxon>
        <taxon>Craniata</taxon>
        <taxon>Vertebrata</taxon>
        <taxon>Euteleostomi</taxon>
        <taxon>Amphibia</taxon>
        <taxon>Batrachia</taxon>
        <taxon>Anura</taxon>
        <taxon>Neobatrachia</taxon>
        <taxon>Ranoidea</taxon>
        <taxon>Pyxicephalidae</taxon>
        <taxon>Pyxicephalinae</taxon>
        <taxon>Pyxicephalus</taxon>
    </lineage>
</organism>
<protein>
    <submittedName>
        <fullName evidence="7">Uncharacterized protein</fullName>
    </submittedName>
</protein>
<sequence>MSHEKSFLVMGDPYSNPPYPAGQTPPPPPVYGHPPYPNTAPYPTNAPAMYPSDVPYPNAVPYPTHQPMGQPPYPPAYNQGPFPSGPYPSGPYPSQPYQQPPYGQGGYTSEQSDFGSPIHSTTYHEEGPPSYCDNQDFPTNHWDDKSIRRAFIRKVFLVLTAQLLVTFAFVAVFTFVKEVQDYVKRNTWTYYLSYAIFFCSLITLSCCGDFRRRHPWNLVALSILTLSLSYMVGMIASFYDTEAVIMAVGITAAVCFTVVLFSMQTKYDFTSCMGVLMVSLVVLIIFSILCIFIRNKILQIVYAALGALLFTCFLAVDTQMILGNKQLALSPEEYVFAALNLYTDIINIFLYILAIIGKAKE</sequence>
<evidence type="ECO:0000256" key="6">
    <source>
        <dbReference type="SAM" id="Phobius"/>
    </source>
</evidence>
<feature type="transmembrane region" description="Helical" evidence="6">
    <location>
        <begin position="244"/>
        <end position="263"/>
    </location>
</feature>
<feature type="compositionally biased region" description="Pro residues" evidence="5">
    <location>
        <begin position="15"/>
        <end position="40"/>
    </location>
</feature>
<dbReference type="AlphaFoldDB" id="A0AAV2ZZ06"/>
<feature type="region of interest" description="Disordered" evidence="5">
    <location>
        <begin position="1"/>
        <end position="96"/>
    </location>
</feature>
<evidence type="ECO:0000313" key="8">
    <source>
        <dbReference type="Proteomes" id="UP001181693"/>
    </source>
</evidence>
<keyword evidence="8" id="KW-1185">Reference proteome</keyword>
<evidence type="ECO:0000256" key="5">
    <source>
        <dbReference type="SAM" id="MobiDB-lite"/>
    </source>
</evidence>
<evidence type="ECO:0000313" key="7">
    <source>
        <dbReference type="EMBL" id="DBA23864.1"/>
    </source>
</evidence>
<evidence type="ECO:0000256" key="4">
    <source>
        <dbReference type="ARBA" id="ARBA00023136"/>
    </source>
</evidence>
<comment type="caution">
    <text evidence="7">The sequence shown here is derived from an EMBL/GenBank/DDBJ whole genome shotgun (WGS) entry which is preliminary data.</text>
</comment>
<dbReference type="EMBL" id="DYDO01000005">
    <property type="protein sequence ID" value="DBA23864.1"/>
    <property type="molecule type" value="Genomic_DNA"/>
</dbReference>
<feature type="transmembrane region" description="Helical" evidence="6">
    <location>
        <begin position="300"/>
        <end position="322"/>
    </location>
</feature>
<feature type="transmembrane region" description="Helical" evidence="6">
    <location>
        <begin position="218"/>
        <end position="238"/>
    </location>
</feature>
<gene>
    <name evidence="7" type="ORF">GDO54_011581</name>
</gene>
<dbReference type="GO" id="GO:2001234">
    <property type="term" value="P:negative regulation of apoptotic signaling pathway"/>
    <property type="evidence" value="ECO:0007669"/>
    <property type="project" value="TreeGrafter"/>
</dbReference>
<dbReference type="GO" id="GO:0016020">
    <property type="term" value="C:membrane"/>
    <property type="evidence" value="ECO:0007669"/>
    <property type="project" value="UniProtKB-SubCell"/>
</dbReference>
<dbReference type="PANTHER" id="PTHR23291">
    <property type="entry name" value="BAX INHIBITOR-RELATED"/>
    <property type="match status" value="1"/>
</dbReference>
<comment type="subcellular location">
    <subcellularLocation>
        <location evidence="1">Membrane</location>
        <topology evidence="1">Multi-pass membrane protein</topology>
    </subcellularLocation>
</comment>
<keyword evidence="4 6" id="KW-0472">Membrane</keyword>
<feature type="transmembrane region" description="Helical" evidence="6">
    <location>
        <begin position="155"/>
        <end position="176"/>
    </location>
</feature>
<feature type="compositionally biased region" description="Pro residues" evidence="5">
    <location>
        <begin position="83"/>
        <end position="94"/>
    </location>
</feature>
<feature type="compositionally biased region" description="Low complexity" evidence="5">
    <location>
        <begin position="41"/>
        <end position="51"/>
    </location>
</feature>
<dbReference type="Pfam" id="PF01027">
    <property type="entry name" value="Bax1-I"/>
    <property type="match status" value="1"/>
</dbReference>
<keyword evidence="3 6" id="KW-1133">Transmembrane helix</keyword>
<proteinExistence type="predicted"/>